<protein>
    <submittedName>
        <fullName evidence="1">Uncharacterized protein</fullName>
    </submittedName>
</protein>
<reference evidence="1" key="1">
    <citation type="submission" date="2018-05" db="EMBL/GenBank/DDBJ databases">
        <authorList>
            <person name="Lanie J.A."/>
            <person name="Ng W.-L."/>
            <person name="Kazmierczak K.M."/>
            <person name="Andrzejewski T.M."/>
            <person name="Davidsen T.M."/>
            <person name="Wayne K.J."/>
            <person name="Tettelin H."/>
            <person name="Glass J.I."/>
            <person name="Rusch D."/>
            <person name="Podicherti R."/>
            <person name="Tsui H.-C.T."/>
            <person name="Winkler M.E."/>
        </authorList>
    </citation>
    <scope>NUCLEOTIDE SEQUENCE</scope>
</reference>
<name>A0A381WK85_9ZZZZ</name>
<evidence type="ECO:0000313" key="1">
    <source>
        <dbReference type="EMBL" id="SVA52926.1"/>
    </source>
</evidence>
<sequence length="80" mass="9397">MLNRKINSEVWNKKGPKQCQPSDQSKGISWVFKDYLKKLIQHFKKYIKKIIVVCSGDKHQDVKSIQTYMEIKILESTKVA</sequence>
<dbReference type="AlphaFoldDB" id="A0A381WK85"/>
<gene>
    <name evidence="1" type="ORF">METZ01_LOCUS105780</name>
</gene>
<accession>A0A381WK85</accession>
<proteinExistence type="predicted"/>
<organism evidence="1">
    <name type="scientific">marine metagenome</name>
    <dbReference type="NCBI Taxonomy" id="408172"/>
    <lineage>
        <taxon>unclassified sequences</taxon>
        <taxon>metagenomes</taxon>
        <taxon>ecological metagenomes</taxon>
    </lineage>
</organism>
<dbReference type="EMBL" id="UINC01012072">
    <property type="protein sequence ID" value="SVA52926.1"/>
    <property type="molecule type" value="Genomic_DNA"/>
</dbReference>